<dbReference type="Proteomes" id="UP001174691">
    <property type="component" value="Unassembled WGS sequence"/>
</dbReference>
<feature type="compositionally biased region" description="Low complexity" evidence="1">
    <location>
        <begin position="236"/>
        <end position="254"/>
    </location>
</feature>
<comment type="caution">
    <text evidence="2">The sequence shown here is derived from an EMBL/GenBank/DDBJ whole genome shotgun (WGS) entry which is preliminary data.</text>
</comment>
<dbReference type="EMBL" id="JANBVN010000300">
    <property type="protein sequence ID" value="KAJ9129845.1"/>
    <property type="molecule type" value="Genomic_DNA"/>
</dbReference>
<evidence type="ECO:0008006" key="4">
    <source>
        <dbReference type="Google" id="ProtNLM"/>
    </source>
</evidence>
<feature type="region of interest" description="Disordered" evidence="1">
    <location>
        <begin position="624"/>
        <end position="699"/>
    </location>
</feature>
<feature type="compositionally biased region" description="Polar residues" evidence="1">
    <location>
        <begin position="155"/>
        <end position="181"/>
    </location>
</feature>
<keyword evidence="3" id="KW-1185">Reference proteome</keyword>
<feature type="compositionally biased region" description="Polar residues" evidence="1">
    <location>
        <begin position="318"/>
        <end position="331"/>
    </location>
</feature>
<sequence length="808" mass="86545">MDDPWGSPWATAAPAQRTPSPTKSDLEPPPRAFLSTTSSPRLPAVSVSVESPWADDNDGFGDWAAADTTTTSVQSASGWGGGWGGADTPGSAHGNRHLTPTPKDEGFGFGQASPIAWPGSIASPSSKNGQPSTFRQPSPDPWASEFDDFKEARDVQSTPRLVLDQPSTPSSPQEMEASSSEEQPRSIWDNEDAGAAVDAASGGAAVAHGVVNGPSSSIMEPDAPKDNISSDHVAQSRPSTSSGPRSSHSRSSSTSRHDSDFDGDRQDSPITSVDEDAKSRIAPPARKVSGKIQVLVEKYDGLAKATVDEPLPVRRESSVTPQTRATPGTETPSEEATDFGDFEQAEEAPSTPPPQDWKPSSPRHSLERSPTPRMRSPETPTRQRPASAVFASPPSAESPVVKMKPPKFDIDLKQVDRLFDDLQLDPPASRHEIESALPDNIITDSFTQISERKAWYRISRQGSSRMHNSGDSENYRRIAWPTTTVHDETLKIVRRWMEQDSITGRTTLGGGANRTNMFNWDSAAEPVALEQIFAKRRRQPRPTSLQQPVKLPPLIPPAPTPPPGSTTNSSVTAPKLRPMSLAGPAAASFGWSSSPVEQGPVEKLQTIQPTKPVQNQDQPLALAPSQITTSPNPPLSQAEDDDDEWGEMVSSPPVDAKPMTLPAFNGTDTKRPNNSAGATTHPPAIPAFPAGRPSADAAHSSIEDLWELPQPDKPSKPPPTETKRVAADPLSYFDQAVMPTVTAAASHGSANFTPTTPLAISSPLPIPVEIPVGKAAPLRSSTDDQTDVDSTVRRIIDNLPDLSYMLRR</sequence>
<feature type="region of interest" description="Disordered" evidence="1">
    <location>
        <begin position="536"/>
        <end position="576"/>
    </location>
</feature>
<gene>
    <name evidence="2" type="ORF">NKR19_g10163</name>
</gene>
<feature type="compositionally biased region" description="Basic and acidic residues" evidence="1">
    <location>
        <begin position="255"/>
        <end position="267"/>
    </location>
</feature>
<evidence type="ECO:0000313" key="3">
    <source>
        <dbReference type="Proteomes" id="UP001174691"/>
    </source>
</evidence>
<name>A0AA38RG20_9PEZI</name>
<evidence type="ECO:0000313" key="2">
    <source>
        <dbReference type="EMBL" id="KAJ9129845.1"/>
    </source>
</evidence>
<dbReference type="AlphaFoldDB" id="A0AA38RG20"/>
<feature type="compositionally biased region" description="Low complexity" evidence="1">
    <location>
        <begin position="193"/>
        <end position="211"/>
    </location>
</feature>
<feature type="compositionally biased region" description="Low complexity" evidence="1">
    <location>
        <begin position="385"/>
        <end position="401"/>
    </location>
</feature>
<reference evidence="2" key="1">
    <citation type="submission" date="2022-07" db="EMBL/GenBank/DDBJ databases">
        <title>Fungi with potential for degradation of polypropylene.</title>
        <authorList>
            <person name="Gostincar C."/>
        </authorList>
    </citation>
    <scope>NUCLEOTIDE SEQUENCE</scope>
    <source>
        <strain evidence="2">EXF-13287</strain>
    </source>
</reference>
<feature type="region of interest" description="Disordered" evidence="1">
    <location>
        <begin position="1"/>
        <end position="402"/>
    </location>
</feature>
<proteinExistence type="predicted"/>
<feature type="compositionally biased region" description="Polar residues" evidence="1">
    <location>
        <begin position="122"/>
        <end position="136"/>
    </location>
</feature>
<feature type="compositionally biased region" description="Pro residues" evidence="1">
    <location>
        <begin position="550"/>
        <end position="564"/>
    </location>
</feature>
<organism evidence="2 3">
    <name type="scientific">Coniochaeta hoffmannii</name>
    <dbReference type="NCBI Taxonomy" id="91930"/>
    <lineage>
        <taxon>Eukaryota</taxon>
        <taxon>Fungi</taxon>
        <taxon>Dikarya</taxon>
        <taxon>Ascomycota</taxon>
        <taxon>Pezizomycotina</taxon>
        <taxon>Sordariomycetes</taxon>
        <taxon>Sordariomycetidae</taxon>
        <taxon>Coniochaetales</taxon>
        <taxon>Coniochaetaceae</taxon>
        <taxon>Coniochaeta</taxon>
    </lineage>
</organism>
<accession>A0AA38RG20</accession>
<feature type="compositionally biased region" description="Acidic residues" evidence="1">
    <location>
        <begin position="332"/>
        <end position="346"/>
    </location>
</feature>
<feature type="compositionally biased region" description="Gly residues" evidence="1">
    <location>
        <begin position="78"/>
        <end position="87"/>
    </location>
</feature>
<protein>
    <recommendedName>
        <fullName evidence="4">Glucan 1, 4-alpha-glucosidase</fullName>
    </recommendedName>
</protein>
<evidence type="ECO:0000256" key="1">
    <source>
        <dbReference type="SAM" id="MobiDB-lite"/>
    </source>
</evidence>